<evidence type="ECO:0000313" key="2">
    <source>
        <dbReference type="Proteomes" id="UP000623215"/>
    </source>
</evidence>
<proteinExistence type="predicted"/>
<reference evidence="1" key="1">
    <citation type="journal article" date="2020" name="ISME J.">
        <title>Gammaproteobacteria mediating utilization of methyl-, sulfur- and petroleum organic compounds in deep ocean hydrothermal plumes.</title>
        <authorList>
            <person name="Zhou Z."/>
            <person name="Liu Y."/>
            <person name="Pan J."/>
            <person name="Cron B.R."/>
            <person name="Toner B.M."/>
            <person name="Anantharaman K."/>
            <person name="Breier J.A."/>
            <person name="Dick G.J."/>
            <person name="Li M."/>
        </authorList>
    </citation>
    <scope>NUCLEOTIDE SEQUENCE</scope>
    <source>
        <strain evidence="1">SZUA-1534</strain>
    </source>
</reference>
<dbReference type="EMBL" id="DQVW01000116">
    <property type="protein sequence ID" value="HIQ33021.1"/>
    <property type="molecule type" value="Genomic_DNA"/>
</dbReference>
<gene>
    <name evidence="1" type="ORF">EYH55_06045</name>
</gene>
<accession>A0A833A7V4</accession>
<dbReference type="AlphaFoldDB" id="A0A833A7V4"/>
<dbReference type="Proteomes" id="UP000623215">
    <property type="component" value="Unassembled WGS sequence"/>
</dbReference>
<evidence type="ECO:0000313" key="1">
    <source>
        <dbReference type="EMBL" id="HIQ33021.1"/>
    </source>
</evidence>
<name>A0A833A7V4_9EURY</name>
<organism evidence="1 2">
    <name type="scientific">Methanothermococcus okinawensis</name>
    <dbReference type="NCBI Taxonomy" id="155863"/>
    <lineage>
        <taxon>Archaea</taxon>
        <taxon>Methanobacteriati</taxon>
        <taxon>Methanobacteriota</taxon>
        <taxon>Methanomada group</taxon>
        <taxon>Methanococci</taxon>
        <taxon>Methanococcales</taxon>
        <taxon>Methanococcaceae</taxon>
        <taxon>Methanothermococcus</taxon>
    </lineage>
</organism>
<comment type="caution">
    <text evidence="1">The sequence shown here is derived from an EMBL/GenBank/DDBJ whole genome shotgun (WGS) entry which is preliminary data.</text>
</comment>
<sequence length="328" mass="37933">MRVVIPFILFLFVIMSQTYAEITYTTYSKLVYPGYSPEDKNISLTIYYRDGTTETIIIPPVIPHNKTICYLWGTWKLSFEITNTNPYTVFVAIPDVIWCYNQTLPYSEDFQKVYVSGVVATYTNDTMVTLNGENGIWVPPYTTVKVQRRGIFFQEINVSIVADSHKVIGPALVDIVWVFDGDLLETYVRKHGVKISNYRLLVKGVIIKRSDNTQTLSMVIPAPLVLKDYDSFRKLLGRYDVDIWVDSYREYILKHRMLSLKNSKRYNKVETPVFYIQPDDTLLPTIDDILAPVHIHDVSKPFDVPAMVLTTDDGDLESIEFSYVMYKY</sequence>
<protein>
    <submittedName>
        <fullName evidence="1">Uncharacterized protein</fullName>
    </submittedName>
</protein>